<evidence type="ECO:0000259" key="2">
    <source>
        <dbReference type="Pfam" id="PF01918"/>
    </source>
</evidence>
<dbReference type="Gene3D" id="3.30.110.20">
    <property type="entry name" value="Alba-like domain"/>
    <property type="match status" value="1"/>
</dbReference>
<dbReference type="OrthoDB" id="1699369at2759"/>
<accession>A0A0M9FV63</accession>
<reference evidence="3 4" key="1">
    <citation type="submission" date="2015-07" db="EMBL/GenBank/DDBJ databases">
        <title>High-quality genome of monoxenous trypanosomatid Leptomonas pyrrhocoris.</title>
        <authorList>
            <person name="Flegontov P."/>
            <person name="Butenko A."/>
            <person name="Firsov S."/>
            <person name="Vlcek C."/>
            <person name="Logacheva M.D."/>
            <person name="Field M."/>
            <person name="Filatov D."/>
            <person name="Flegontova O."/>
            <person name="Gerasimov E."/>
            <person name="Jackson A.P."/>
            <person name="Kelly S."/>
            <person name="Opperdoes F."/>
            <person name="O'Reilly A."/>
            <person name="Votypka J."/>
            <person name="Yurchenko V."/>
            <person name="Lukes J."/>
        </authorList>
    </citation>
    <scope>NUCLEOTIDE SEQUENCE [LARGE SCALE GENOMIC DNA]</scope>
    <source>
        <strain evidence="3">H10</strain>
    </source>
</reference>
<feature type="domain" description="DNA/RNA-binding protein Alba-like" evidence="2">
    <location>
        <begin position="10"/>
        <end position="70"/>
    </location>
</feature>
<dbReference type="GeneID" id="26908113"/>
<protein>
    <recommendedName>
        <fullName evidence="2">DNA/RNA-binding protein Alba-like domain-containing protein</fullName>
    </recommendedName>
</protein>
<evidence type="ECO:0000313" key="4">
    <source>
        <dbReference type="Proteomes" id="UP000037923"/>
    </source>
</evidence>
<comment type="caution">
    <text evidence="3">The sequence shown here is derived from an EMBL/GenBank/DDBJ whole genome shotgun (WGS) entry which is preliminary data.</text>
</comment>
<name>A0A0M9FV63_LEPPY</name>
<evidence type="ECO:0000313" key="3">
    <source>
        <dbReference type="EMBL" id="KPA76536.1"/>
    </source>
</evidence>
<dbReference type="OMA" id="CDQIEIK"/>
<dbReference type="RefSeq" id="XP_015654975.1">
    <property type="nucleotide sequence ID" value="XM_015806611.1"/>
</dbReference>
<dbReference type="Proteomes" id="UP000037923">
    <property type="component" value="Unassembled WGS sequence"/>
</dbReference>
<dbReference type="Pfam" id="PF01918">
    <property type="entry name" value="Alba"/>
    <property type="match status" value="1"/>
</dbReference>
<gene>
    <name evidence="3" type="ORF">ABB37_07828</name>
</gene>
<sequence length="133" mass="14600">MTTATEVQSNIVRVGLQKANTISAEQAKLRLHEGAGEITITALDLAISSAVIVAQMLCDQKMVKITKIYTLRGPLNAEEKKSRVCDQIEIKVVKTPEFDEIYAEQTKVRAERKAAREAEAAAAEGSDEKEPQE</sequence>
<dbReference type="InterPro" id="IPR002775">
    <property type="entry name" value="DNA/RNA-bd_Alba-like"/>
</dbReference>
<dbReference type="EMBL" id="LGTL01000020">
    <property type="protein sequence ID" value="KPA76536.1"/>
    <property type="molecule type" value="Genomic_DNA"/>
</dbReference>
<dbReference type="AlphaFoldDB" id="A0A0M9FV63"/>
<dbReference type="InterPro" id="IPR036882">
    <property type="entry name" value="Alba-like_dom_sf"/>
</dbReference>
<organism evidence="3 4">
    <name type="scientific">Leptomonas pyrrhocoris</name>
    <name type="common">Firebug parasite</name>
    <dbReference type="NCBI Taxonomy" id="157538"/>
    <lineage>
        <taxon>Eukaryota</taxon>
        <taxon>Discoba</taxon>
        <taxon>Euglenozoa</taxon>
        <taxon>Kinetoplastea</taxon>
        <taxon>Metakinetoplastina</taxon>
        <taxon>Trypanosomatida</taxon>
        <taxon>Trypanosomatidae</taxon>
        <taxon>Leishmaniinae</taxon>
        <taxon>Leptomonas</taxon>
    </lineage>
</organism>
<feature type="region of interest" description="Disordered" evidence="1">
    <location>
        <begin position="113"/>
        <end position="133"/>
    </location>
</feature>
<dbReference type="VEuPathDB" id="TriTrypDB:LpyrH10_20_1510"/>
<proteinExistence type="predicted"/>
<keyword evidence="4" id="KW-1185">Reference proteome</keyword>
<evidence type="ECO:0000256" key="1">
    <source>
        <dbReference type="SAM" id="MobiDB-lite"/>
    </source>
</evidence>
<dbReference type="SUPFAM" id="SSF82704">
    <property type="entry name" value="AlbA-like"/>
    <property type="match status" value="1"/>
</dbReference>
<dbReference type="GO" id="GO:0003676">
    <property type="term" value="F:nucleic acid binding"/>
    <property type="evidence" value="ECO:0007669"/>
    <property type="project" value="InterPro"/>
</dbReference>